<gene>
    <name evidence="2" type="ORF">ACFFLH_13255</name>
</gene>
<sequence>MLAKLIPYAGRWKKMSLIEKIGCAGSVATILGVMIQISFLMLNDDTEMLPSEKLVIDSHKTKIVIDRIELKSFYKVNEPYVVMVIKNISDVTARNVSVSFVSDSGEIFAQQDGVRELWRHKNLAIESQKEAYIPVAPLSEYTEEISEKNRNAKLLKFRLPDVAEAPFEINSQVCGNDQDIIGCSYETIQRSTVVNISYESIFNEKISQLEQWFNIFLLGEPQISRGSG</sequence>
<keyword evidence="3" id="KW-1185">Reference proteome</keyword>
<dbReference type="RefSeq" id="WP_027314058.1">
    <property type="nucleotide sequence ID" value="NZ_JBHLZN010000004.1"/>
</dbReference>
<keyword evidence="1" id="KW-0472">Membrane</keyword>
<comment type="caution">
    <text evidence="2">The sequence shown here is derived from an EMBL/GenBank/DDBJ whole genome shotgun (WGS) entry which is preliminary data.</text>
</comment>
<evidence type="ECO:0000313" key="3">
    <source>
        <dbReference type="Proteomes" id="UP001589628"/>
    </source>
</evidence>
<keyword evidence="1" id="KW-1133">Transmembrane helix</keyword>
<proteinExistence type="predicted"/>
<accession>A0ABV5ZDL0</accession>
<evidence type="ECO:0000256" key="1">
    <source>
        <dbReference type="SAM" id="Phobius"/>
    </source>
</evidence>
<dbReference type="Proteomes" id="UP001589628">
    <property type="component" value="Unassembled WGS sequence"/>
</dbReference>
<reference evidence="2 3" key="1">
    <citation type="submission" date="2024-09" db="EMBL/GenBank/DDBJ databases">
        <authorList>
            <person name="Sun Q."/>
            <person name="Mori K."/>
        </authorList>
    </citation>
    <scope>NUCLEOTIDE SEQUENCE [LARGE SCALE GENOMIC DNA]</scope>
    <source>
        <strain evidence="2 3">ATCC 51285</strain>
    </source>
</reference>
<feature type="transmembrane region" description="Helical" evidence="1">
    <location>
        <begin position="21"/>
        <end position="42"/>
    </location>
</feature>
<keyword evidence="1" id="KW-0812">Transmembrane</keyword>
<name>A0ABV5ZDL0_9GAMM</name>
<organism evidence="2 3">
    <name type="scientific">Balneatrix alpica</name>
    <dbReference type="NCBI Taxonomy" id="75684"/>
    <lineage>
        <taxon>Bacteria</taxon>
        <taxon>Pseudomonadati</taxon>
        <taxon>Pseudomonadota</taxon>
        <taxon>Gammaproteobacteria</taxon>
        <taxon>Oceanospirillales</taxon>
        <taxon>Balneatrichaceae</taxon>
        <taxon>Balneatrix</taxon>
    </lineage>
</organism>
<dbReference type="EMBL" id="JBHLZN010000004">
    <property type="protein sequence ID" value="MFB9887382.1"/>
    <property type="molecule type" value="Genomic_DNA"/>
</dbReference>
<evidence type="ECO:0000313" key="2">
    <source>
        <dbReference type="EMBL" id="MFB9887382.1"/>
    </source>
</evidence>
<protein>
    <submittedName>
        <fullName evidence="2">Uncharacterized protein</fullName>
    </submittedName>
</protein>